<comment type="caution">
    <text evidence="21">The sequence shown here is derived from an EMBL/GenBank/DDBJ whole genome shotgun (WGS) entry which is preliminary data.</text>
</comment>
<feature type="transmembrane region" description="Helical" evidence="20">
    <location>
        <begin position="136"/>
        <end position="165"/>
    </location>
</feature>
<keyword evidence="11 20" id="KW-1133">Transmembrane helix</keyword>
<dbReference type="InterPro" id="IPR016720">
    <property type="entry name" value="PC_Trfase_euk"/>
</dbReference>
<evidence type="ECO:0000256" key="6">
    <source>
        <dbReference type="ARBA" id="ARBA00012487"/>
    </source>
</evidence>
<keyword evidence="9 20" id="KW-0812">Transmembrane</keyword>
<dbReference type="Pfam" id="PF01148">
    <property type="entry name" value="CTP_transf_1"/>
    <property type="match status" value="1"/>
</dbReference>
<dbReference type="EMBL" id="NCVQ01000009">
    <property type="protein sequence ID" value="PWZ09569.1"/>
    <property type="molecule type" value="Genomic_DNA"/>
</dbReference>
<evidence type="ECO:0000313" key="21">
    <source>
        <dbReference type="EMBL" id="PWZ09569.1"/>
    </source>
</evidence>
<evidence type="ECO:0000256" key="10">
    <source>
        <dbReference type="ARBA" id="ARBA00022695"/>
    </source>
</evidence>
<feature type="region of interest" description="Disordered" evidence="19">
    <location>
        <begin position="1"/>
        <end position="117"/>
    </location>
</feature>
<feature type="compositionally biased region" description="Polar residues" evidence="19">
    <location>
        <begin position="104"/>
        <end position="113"/>
    </location>
</feature>
<evidence type="ECO:0000256" key="3">
    <source>
        <dbReference type="ARBA" id="ARBA00005119"/>
    </source>
</evidence>
<keyword evidence="10 21" id="KW-0548">Nucleotidyltransferase</keyword>
<accession>A0A3L6DM03</accession>
<feature type="transmembrane region" description="Helical" evidence="20">
    <location>
        <begin position="225"/>
        <end position="248"/>
    </location>
</feature>
<evidence type="ECO:0000256" key="15">
    <source>
        <dbReference type="ARBA" id="ARBA00023264"/>
    </source>
</evidence>
<organism evidence="21">
    <name type="scientific">Zea mays</name>
    <name type="common">Maize</name>
    <dbReference type="NCBI Taxonomy" id="4577"/>
    <lineage>
        <taxon>Eukaryota</taxon>
        <taxon>Viridiplantae</taxon>
        <taxon>Streptophyta</taxon>
        <taxon>Embryophyta</taxon>
        <taxon>Tracheophyta</taxon>
        <taxon>Spermatophyta</taxon>
        <taxon>Magnoliopsida</taxon>
        <taxon>Liliopsida</taxon>
        <taxon>Poales</taxon>
        <taxon>Poaceae</taxon>
        <taxon>PACMAD clade</taxon>
        <taxon>Panicoideae</taxon>
        <taxon>Andropogonodae</taxon>
        <taxon>Andropogoneae</taxon>
        <taxon>Tripsacinae</taxon>
        <taxon>Zea</taxon>
    </lineage>
</organism>
<evidence type="ECO:0000256" key="2">
    <source>
        <dbReference type="ARBA" id="ARBA00004141"/>
    </source>
</evidence>
<evidence type="ECO:0000256" key="19">
    <source>
        <dbReference type="SAM" id="MobiDB-lite"/>
    </source>
</evidence>
<evidence type="ECO:0000256" key="4">
    <source>
        <dbReference type="ARBA" id="ARBA00005189"/>
    </source>
</evidence>
<comment type="pathway">
    <text evidence="4">Lipid metabolism.</text>
</comment>
<feature type="transmembrane region" description="Helical" evidence="20">
    <location>
        <begin position="285"/>
        <end position="310"/>
    </location>
</feature>
<keyword evidence="14" id="KW-0594">Phospholipid biosynthesis</keyword>
<dbReference type="PANTHER" id="PTHR13773">
    <property type="entry name" value="PHOSPHATIDATE CYTIDYLYLTRANSFERASE"/>
    <property type="match status" value="1"/>
</dbReference>
<evidence type="ECO:0000256" key="1">
    <source>
        <dbReference type="ARBA" id="ARBA00001698"/>
    </source>
</evidence>
<evidence type="ECO:0000256" key="18">
    <source>
        <dbReference type="ARBA" id="ARBA00033406"/>
    </source>
</evidence>
<evidence type="ECO:0000256" key="16">
    <source>
        <dbReference type="ARBA" id="ARBA00029893"/>
    </source>
</evidence>
<keyword evidence="13 20" id="KW-0472">Membrane</keyword>
<dbReference type="EC" id="2.7.7.41" evidence="6"/>
<comment type="catalytic activity">
    <reaction evidence="1">
        <text>a 1,2-diacyl-sn-glycero-3-phosphate + CTP + H(+) = a CDP-1,2-diacyl-sn-glycerol + diphosphate</text>
        <dbReference type="Rhea" id="RHEA:16229"/>
        <dbReference type="ChEBI" id="CHEBI:15378"/>
        <dbReference type="ChEBI" id="CHEBI:33019"/>
        <dbReference type="ChEBI" id="CHEBI:37563"/>
        <dbReference type="ChEBI" id="CHEBI:58332"/>
        <dbReference type="ChEBI" id="CHEBI:58608"/>
        <dbReference type="EC" id="2.7.7.41"/>
    </reaction>
</comment>
<dbReference type="Proteomes" id="UP000251960">
    <property type="component" value="Chromosome 8"/>
</dbReference>
<evidence type="ECO:0000256" key="5">
    <source>
        <dbReference type="ARBA" id="ARBA00010185"/>
    </source>
</evidence>
<comment type="pathway">
    <text evidence="3">Phospholipid metabolism; CDP-diacylglycerol biosynthesis; CDP-diacylglycerol from sn-glycerol 3-phosphate: step 3/3.</text>
</comment>
<evidence type="ECO:0000256" key="13">
    <source>
        <dbReference type="ARBA" id="ARBA00023136"/>
    </source>
</evidence>
<sequence>KNRDSTRWGTERHNSLAGFSPLCALPAAPCSQRSPQDLLRARRPHRRQGGGAAAYSPGPPSGATLPFSGTSSNFGVPVMQRDTSSSDVSASHVGRVRRRKHPSEASTDGNRANGQPLLVNDQNKYKSMLIRTYSTVWMIGGFAFIIYVGHLYIWAMVVVIQIYMARELFNLLRKSSEEKQLPGFRLLNWHFFFTAMLYTYGRFLSRQLVNTVTSDHLLYKVVSGLIKYQMFICYFLYIAGFVWFILTLKKKTYKYQFKQYAWTHMILLTVFAQSAFTVANIFEGIFWFLLPASLIVINDIFAYLFGFFLGRTPLIKLSPKKTWEGFIGASVTTIISAFLVRLC</sequence>
<dbReference type="GO" id="GO:0016020">
    <property type="term" value="C:membrane"/>
    <property type="evidence" value="ECO:0007669"/>
    <property type="project" value="UniProtKB-SubCell"/>
</dbReference>
<reference evidence="21" key="1">
    <citation type="journal article" date="2018" name="Nat. Genet.">
        <title>Extensive intraspecific gene order and gene structural variations between Mo17 and other maize genomes.</title>
        <authorList>
            <person name="Sun S."/>
            <person name="Zhou Y."/>
            <person name="Chen J."/>
            <person name="Shi J."/>
            <person name="Zhao H."/>
            <person name="Zhao H."/>
            <person name="Song W."/>
            <person name="Zhang M."/>
            <person name="Cui Y."/>
            <person name="Dong X."/>
            <person name="Liu H."/>
            <person name="Ma X."/>
            <person name="Jiao Y."/>
            <person name="Wang B."/>
            <person name="Wei X."/>
            <person name="Stein J.C."/>
            <person name="Glaubitz J.C."/>
            <person name="Lu F."/>
            <person name="Yu G."/>
            <person name="Liang C."/>
            <person name="Fengler K."/>
            <person name="Li B."/>
            <person name="Rafalski A."/>
            <person name="Schnable P.S."/>
            <person name="Ware D.H."/>
            <person name="Buckler E.S."/>
            <person name="Lai J."/>
        </authorList>
    </citation>
    <scope>NUCLEOTIDE SEQUENCE [LARGE SCALE GENOMIC DNA]</scope>
    <source>
        <tissue evidence="21">Seedling</tissue>
    </source>
</reference>
<evidence type="ECO:0000256" key="14">
    <source>
        <dbReference type="ARBA" id="ARBA00023209"/>
    </source>
</evidence>
<dbReference type="AlphaFoldDB" id="A0A3L6DM03"/>
<comment type="subcellular location">
    <subcellularLocation>
        <location evidence="2">Membrane</location>
        <topology evidence="2">Multi-pass membrane protein</topology>
    </subcellularLocation>
</comment>
<evidence type="ECO:0000256" key="20">
    <source>
        <dbReference type="SAM" id="Phobius"/>
    </source>
</evidence>
<dbReference type="PANTHER" id="PTHR13773:SF8">
    <property type="entry name" value="PHOSPHATIDATE CYTIDYLYLTRANSFERASE, PHOTORECEPTOR-SPECIFIC"/>
    <property type="match status" value="1"/>
</dbReference>
<evidence type="ECO:0000256" key="7">
    <source>
        <dbReference type="ARBA" id="ARBA00022516"/>
    </source>
</evidence>
<evidence type="ECO:0000256" key="8">
    <source>
        <dbReference type="ARBA" id="ARBA00022679"/>
    </source>
</evidence>
<keyword evidence="12" id="KW-0443">Lipid metabolism</keyword>
<feature type="compositionally biased region" description="Basic and acidic residues" evidence="19">
    <location>
        <begin position="1"/>
        <end position="14"/>
    </location>
</feature>
<dbReference type="GO" id="GO:0016024">
    <property type="term" value="P:CDP-diacylglycerol biosynthetic process"/>
    <property type="evidence" value="ECO:0007669"/>
    <property type="project" value="UniProtKB-UniPathway"/>
</dbReference>
<keyword evidence="7" id="KW-0444">Lipid biosynthesis</keyword>
<keyword evidence="8 21" id="KW-0808">Transferase</keyword>
<feature type="non-terminal residue" evidence="21">
    <location>
        <position position="1"/>
    </location>
</feature>
<dbReference type="UniPathway" id="UPA00557">
    <property type="reaction ID" value="UER00614"/>
</dbReference>
<keyword evidence="15" id="KW-1208">Phospholipid metabolism</keyword>
<evidence type="ECO:0000256" key="17">
    <source>
        <dbReference type="ARBA" id="ARBA00032396"/>
    </source>
</evidence>
<name>A0A3L6DM03_MAIZE</name>
<feature type="transmembrane region" description="Helical" evidence="20">
    <location>
        <begin position="322"/>
        <end position="340"/>
    </location>
</feature>
<evidence type="ECO:0000256" key="12">
    <source>
        <dbReference type="ARBA" id="ARBA00023098"/>
    </source>
</evidence>
<evidence type="ECO:0000256" key="9">
    <source>
        <dbReference type="ARBA" id="ARBA00022692"/>
    </source>
</evidence>
<gene>
    <name evidence="21" type="primary">CDS2</name>
    <name evidence="21" type="ORF">Zm00014a_031703</name>
</gene>
<comment type="similarity">
    <text evidence="5">Belongs to the CDS family.</text>
</comment>
<dbReference type="GO" id="GO:0004605">
    <property type="term" value="F:phosphatidate cytidylyltransferase activity"/>
    <property type="evidence" value="ECO:0007669"/>
    <property type="project" value="UniProtKB-EC"/>
</dbReference>
<proteinExistence type="inferred from homology"/>
<evidence type="ECO:0000256" key="11">
    <source>
        <dbReference type="ARBA" id="ARBA00022989"/>
    </source>
</evidence>
<protein>
    <recommendedName>
        <fullName evidence="6">phosphatidate cytidylyltransferase</fullName>
        <ecNumber evidence="6">2.7.7.41</ecNumber>
    </recommendedName>
    <alternativeName>
        <fullName evidence="16">CDP-diacylglycerol synthase</fullName>
    </alternativeName>
    <alternativeName>
        <fullName evidence="17">CDP-diglyceride pyrophosphorylase</fullName>
    </alternativeName>
    <alternativeName>
        <fullName evidence="18">CDP-diglyceride synthase</fullName>
    </alternativeName>
</protein>
<feature type="transmembrane region" description="Helical" evidence="20">
    <location>
        <begin position="260"/>
        <end position="279"/>
    </location>
</feature>